<evidence type="ECO:0000313" key="3">
    <source>
        <dbReference type="Proteomes" id="UP000554235"/>
    </source>
</evidence>
<feature type="compositionally biased region" description="Basic residues" evidence="1">
    <location>
        <begin position="119"/>
        <end position="130"/>
    </location>
</feature>
<dbReference type="Proteomes" id="UP000554235">
    <property type="component" value="Unassembled WGS sequence"/>
</dbReference>
<dbReference type="AlphaFoldDB" id="A0A8H4LN76"/>
<dbReference type="EMBL" id="JAADYS010000238">
    <property type="protein sequence ID" value="KAF4471203.1"/>
    <property type="molecule type" value="Genomic_DNA"/>
</dbReference>
<proteinExistence type="predicted"/>
<feature type="region of interest" description="Disordered" evidence="1">
    <location>
        <begin position="119"/>
        <end position="138"/>
    </location>
</feature>
<evidence type="ECO:0000256" key="1">
    <source>
        <dbReference type="SAM" id="MobiDB-lite"/>
    </source>
</evidence>
<feature type="compositionally biased region" description="Pro residues" evidence="1">
    <location>
        <begin position="12"/>
        <end position="22"/>
    </location>
</feature>
<comment type="caution">
    <text evidence="2">The sequence shown here is derived from an EMBL/GenBank/DDBJ whole genome shotgun (WGS) entry which is preliminary data.</text>
</comment>
<feature type="region of interest" description="Disordered" evidence="1">
    <location>
        <begin position="61"/>
        <end position="83"/>
    </location>
</feature>
<feature type="compositionally biased region" description="Low complexity" evidence="1">
    <location>
        <begin position="1"/>
        <end position="11"/>
    </location>
</feature>
<evidence type="ECO:0000313" key="2">
    <source>
        <dbReference type="EMBL" id="KAF4471203.1"/>
    </source>
</evidence>
<accession>A0A8H4LN76</accession>
<name>A0A8H4LN76_9HYPO</name>
<protein>
    <submittedName>
        <fullName evidence="2">Uncharacterized protein</fullName>
    </submittedName>
</protein>
<gene>
    <name evidence="2" type="ORF">FALBO_1879</name>
</gene>
<feature type="compositionally biased region" description="Low complexity" evidence="1">
    <location>
        <begin position="61"/>
        <end position="77"/>
    </location>
</feature>
<sequence length="237" mass="24275">MATRNAASDAPAPDPANGFPPPVPSGEGAAAVSWLVALSRLAWAFNCACSLAAPGCLNSSKSAASSPPLGSPRLSPPEASGVDNSNDAVVNIAPARRFVLNPAFVIPPHFLEPTGSPKRVSRLNGHRPSHHCADSESDQAGHMVRAAQIEIYTNTDGPTASSRNAPTACNPAGALSLVSGRLSSQLLQILSLGSSLGPLLAKSLNGTLMMKWHMPLFATVCGFACSRCPSVDGGVMS</sequence>
<keyword evidence="3" id="KW-1185">Reference proteome</keyword>
<organism evidence="2 3">
    <name type="scientific">Fusarium albosuccineum</name>
    <dbReference type="NCBI Taxonomy" id="1237068"/>
    <lineage>
        <taxon>Eukaryota</taxon>
        <taxon>Fungi</taxon>
        <taxon>Dikarya</taxon>
        <taxon>Ascomycota</taxon>
        <taxon>Pezizomycotina</taxon>
        <taxon>Sordariomycetes</taxon>
        <taxon>Hypocreomycetidae</taxon>
        <taxon>Hypocreales</taxon>
        <taxon>Nectriaceae</taxon>
        <taxon>Fusarium</taxon>
        <taxon>Fusarium decemcellulare species complex</taxon>
    </lineage>
</organism>
<feature type="region of interest" description="Disordered" evidence="1">
    <location>
        <begin position="1"/>
        <end position="22"/>
    </location>
</feature>
<reference evidence="2 3" key="1">
    <citation type="submission" date="2020-01" db="EMBL/GenBank/DDBJ databases">
        <title>Identification and distribution of gene clusters putatively required for synthesis of sphingolipid metabolism inhibitors in phylogenetically diverse species of the filamentous fungus Fusarium.</title>
        <authorList>
            <person name="Kim H.-S."/>
            <person name="Busman M."/>
            <person name="Brown D.W."/>
            <person name="Divon H."/>
            <person name="Uhlig S."/>
            <person name="Proctor R.H."/>
        </authorList>
    </citation>
    <scope>NUCLEOTIDE SEQUENCE [LARGE SCALE GENOMIC DNA]</scope>
    <source>
        <strain evidence="2 3">NRRL 20459</strain>
    </source>
</reference>